<keyword evidence="10 13" id="KW-1133">Transmembrane helix</keyword>
<evidence type="ECO:0000259" key="14">
    <source>
        <dbReference type="Pfam" id="PF02163"/>
    </source>
</evidence>
<feature type="transmembrane region" description="Helical" evidence="13">
    <location>
        <begin position="18"/>
        <end position="37"/>
    </location>
</feature>
<evidence type="ECO:0000256" key="11">
    <source>
        <dbReference type="ARBA" id="ARBA00023049"/>
    </source>
</evidence>
<comment type="cofactor">
    <cofactor evidence="1">
        <name>Zn(2+)</name>
        <dbReference type="ChEBI" id="CHEBI:29105"/>
    </cofactor>
</comment>
<evidence type="ECO:0000256" key="9">
    <source>
        <dbReference type="ARBA" id="ARBA00022833"/>
    </source>
</evidence>
<feature type="domain" description="Peptidase M50" evidence="14">
    <location>
        <begin position="18"/>
        <end position="121"/>
    </location>
</feature>
<evidence type="ECO:0000256" key="2">
    <source>
        <dbReference type="ARBA" id="ARBA00004651"/>
    </source>
</evidence>
<protein>
    <submittedName>
        <fullName evidence="15">Zn-dependent protease</fullName>
    </submittedName>
</protein>
<feature type="transmembrane region" description="Helical" evidence="13">
    <location>
        <begin position="203"/>
        <end position="223"/>
    </location>
</feature>
<dbReference type="GO" id="GO:0046872">
    <property type="term" value="F:metal ion binding"/>
    <property type="evidence" value="ECO:0007669"/>
    <property type="project" value="UniProtKB-KW"/>
</dbReference>
<evidence type="ECO:0000256" key="6">
    <source>
        <dbReference type="ARBA" id="ARBA00022692"/>
    </source>
</evidence>
<organism evidence="15 16">
    <name type="scientific">Brevibacillus fulvus</name>
    <dbReference type="NCBI Taxonomy" id="1125967"/>
    <lineage>
        <taxon>Bacteria</taxon>
        <taxon>Bacillati</taxon>
        <taxon>Bacillota</taxon>
        <taxon>Bacilli</taxon>
        <taxon>Bacillales</taxon>
        <taxon>Paenibacillaceae</taxon>
        <taxon>Brevibacillus</taxon>
    </lineage>
</organism>
<accession>A0A938XY89</accession>
<dbReference type="AlphaFoldDB" id="A0A938XY89"/>
<evidence type="ECO:0000256" key="5">
    <source>
        <dbReference type="ARBA" id="ARBA00022670"/>
    </source>
</evidence>
<sequence length="224" mass="25089">MDFSGLFNFDWKSVPFRLIAFVIAFSLHEWAHAYVAWKLGDDTAKREGRLTVNPLPHIDPFGLILILFGPFGWARPVPVNPLNFRGNKRKGMVLVAAAGPFVNLVLALLFTVLYGFFMLSGSLTGLSDKAVYAIHVTLISSISINCGLVVFNLLPIPPLDGSKIFRFLAPPRWDGFFYKLELYGPWALLLLIFIPALQGVLYYPLYWLSSGVTYVANLILALFF</sequence>
<feature type="transmembrane region" description="Helical" evidence="13">
    <location>
        <begin position="57"/>
        <end position="74"/>
    </location>
</feature>
<dbReference type="GO" id="GO:0006508">
    <property type="term" value="P:proteolysis"/>
    <property type="evidence" value="ECO:0007669"/>
    <property type="project" value="UniProtKB-KW"/>
</dbReference>
<comment type="similarity">
    <text evidence="3">Belongs to the peptidase M50B family.</text>
</comment>
<feature type="transmembrane region" description="Helical" evidence="13">
    <location>
        <begin position="176"/>
        <end position="197"/>
    </location>
</feature>
<dbReference type="EMBL" id="JAFBEB010000001">
    <property type="protein sequence ID" value="MBM7588651.1"/>
    <property type="molecule type" value="Genomic_DNA"/>
</dbReference>
<evidence type="ECO:0000256" key="13">
    <source>
        <dbReference type="SAM" id="Phobius"/>
    </source>
</evidence>
<keyword evidence="4" id="KW-1003">Cell membrane</keyword>
<dbReference type="GO" id="GO:0008237">
    <property type="term" value="F:metallopeptidase activity"/>
    <property type="evidence" value="ECO:0007669"/>
    <property type="project" value="UniProtKB-KW"/>
</dbReference>
<evidence type="ECO:0000256" key="8">
    <source>
        <dbReference type="ARBA" id="ARBA00022801"/>
    </source>
</evidence>
<keyword evidence="6 13" id="KW-0812">Transmembrane</keyword>
<dbReference type="CDD" id="cd06158">
    <property type="entry name" value="S2P-M50_like_1"/>
    <property type="match status" value="1"/>
</dbReference>
<evidence type="ECO:0000256" key="12">
    <source>
        <dbReference type="ARBA" id="ARBA00023136"/>
    </source>
</evidence>
<feature type="transmembrane region" description="Helical" evidence="13">
    <location>
        <begin position="94"/>
        <end position="119"/>
    </location>
</feature>
<evidence type="ECO:0000256" key="4">
    <source>
        <dbReference type="ARBA" id="ARBA00022475"/>
    </source>
</evidence>
<proteinExistence type="inferred from homology"/>
<keyword evidence="8" id="KW-0378">Hydrolase</keyword>
<evidence type="ECO:0000256" key="3">
    <source>
        <dbReference type="ARBA" id="ARBA00007931"/>
    </source>
</evidence>
<dbReference type="InterPro" id="IPR044537">
    <property type="entry name" value="Rip2-like"/>
</dbReference>
<keyword evidence="12 13" id="KW-0472">Membrane</keyword>
<comment type="subcellular location">
    <subcellularLocation>
        <location evidence="2">Cell membrane</location>
        <topology evidence="2">Multi-pass membrane protein</topology>
    </subcellularLocation>
</comment>
<evidence type="ECO:0000256" key="7">
    <source>
        <dbReference type="ARBA" id="ARBA00022723"/>
    </source>
</evidence>
<evidence type="ECO:0000256" key="1">
    <source>
        <dbReference type="ARBA" id="ARBA00001947"/>
    </source>
</evidence>
<keyword evidence="16" id="KW-1185">Reference proteome</keyword>
<keyword evidence="9" id="KW-0862">Zinc</keyword>
<comment type="caution">
    <text evidence="15">The sequence shown here is derived from an EMBL/GenBank/DDBJ whole genome shotgun (WGS) entry which is preliminary data.</text>
</comment>
<evidence type="ECO:0000313" key="16">
    <source>
        <dbReference type="Proteomes" id="UP000717624"/>
    </source>
</evidence>
<dbReference type="InterPro" id="IPR052348">
    <property type="entry name" value="Metallopeptidase_M50B"/>
</dbReference>
<keyword evidence="11" id="KW-0482">Metalloprotease</keyword>
<feature type="transmembrane region" description="Helical" evidence="13">
    <location>
        <begin position="131"/>
        <end position="155"/>
    </location>
</feature>
<dbReference type="PANTHER" id="PTHR35864">
    <property type="entry name" value="ZINC METALLOPROTEASE MJ0611-RELATED"/>
    <property type="match status" value="1"/>
</dbReference>
<evidence type="ECO:0000256" key="10">
    <source>
        <dbReference type="ARBA" id="ARBA00022989"/>
    </source>
</evidence>
<dbReference type="PANTHER" id="PTHR35864:SF1">
    <property type="entry name" value="ZINC METALLOPROTEASE YWHC-RELATED"/>
    <property type="match status" value="1"/>
</dbReference>
<name>A0A938XY89_9BACL</name>
<dbReference type="Proteomes" id="UP000717624">
    <property type="component" value="Unassembled WGS sequence"/>
</dbReference>
<dbReference type="InterPro" id="IPR008915">
    <property type="entry name" value="Peptidase_M50"/>
</dbReference>
<evidence type="ECO:0000313" key="15">
    <source>
        <dbReference type="EMBL" id="MBM7588651.1"/>
    </source>
</evidence>
<reference evidence="15" key="1">
    <citation type="submission" date="2021-01" db="EMBL/GenBank/DDBJ databases">
        <title>Genomic Encyclopedia of Type Strains, Phase IV (KMG-IV): sequencing the most valuable type-strain genomes for metagenomic binning, comparative biology and taxonomic classification.</title>
        <authorList>
            <person name="Goeker M."/>
        </authorList>
    </citation>
    <scope>NUCLEOTIDE SEQUENCE</scope>
    <source>
        <strain evidence="15">DSM 25523</strain>
    </source>
</reference>
<keyword evidence="7" id="KW-0479">Metal-binding</keyword>
<keyword evidence="5 15" id="KW-0645">Protease</keyword>
<gene>
    <name evidence="15" type="ORF">JOD01_000237</name>
</gene>
<dbReference type="RefSeq" id="WP_204516388.1">
    <property type="nucleotide sequence ID" value="NZ_BAABIN010000009.1"/>
</dbReference>
<dbReference type="Pfam" id="PF02163">
    <property type="entry name" value="Peptidase_M50"/>
    <property type="match status" value="1"/>
</dbReference>
<dbReference type="GO" id="GO:0005886">
    <property type="term" value="C:plasma membrane"/>
    <property type="evidence" value="ECO:0007669"/>
    <property type="project" value="UniProtKB-SubCell"/>
</dbReference>